<dbReference type="Pfam" id="PF01397">
    <property type="entry name" value="Terpene_synth"/>
    <property type="match status" value="1"/>
</dbReference>
<accession>A0AAF1AXI6</accession>
<reference evidence="3" key="1">
    <citation type="journal article" date="2016" name="Nat. Genet.">
        <title>A high-quality carrot genome assembly provides new insights into carotenoid accumulation and asterid genome evolution.</title>
        <authorList>
            <person name="Iorizzo M."/>
            <person name="Ellison S."/>
            <person name="Senalik D."/>
            <person name="Zeng P."/>
            <person name="Satapoomin P."/>
            <person name="Huang J."/>
            <person name="Bowman M."/>
            <person name="Iovene M."/>
            <person name="Sanseverino W."/>
            <person name="Cavagnaro P."/>
            <person name="Yildiz M."/>
            <person name="Macko-Podgorni A."/>
            <person name="Moranska E."/>
            <person name="Grzebelus E."/>
            <person name="Grzebelus D."/>
            <person name="Ashrafi H."/>
            <person name="Zheng Z."/>
            <person name="Cheng S."/>
            <person name="Spooner D."/>
            <person name="Van Deynze A."/>
            <person name="Simon P."/>
        </authorList>
    </citation>
    <scope>NUCLEOTIDE SEQUENCE</scope>
    <source>
        <tissue evidence="3">Leaf</tissue>
    </source>
</reference>
<protein>
    <recommendedName>
        <fullName evidence="2">Terpene synthase N-terminal domain-containing protein</fullName>
    </recommendedName>
</protein>
<dbReference type="PANTHER" id="PTHR31225">
    <property type="entry name" value="OS04G0344100 PROTEIN-RELATED"/>
    <property type="match status" value="1"/>
</dbReference>
<dbReference type="GO" id="GO:0016114">
    <property type="term" value="P:terpenoid biosynthetic process"/>
    <property type="evidence" value="ECO:0007669"/>
    <property type="project" value="InterPro"/>
</dbReference>
<dbReference type="SUPFAM" id="SSF48239">
    <property type="entry name" value="Terpenoid cyclases/Protein prenyltransferases"/>
    <property type="match status" value="1"/>
</dbReference>
<dbReference type="Proteomes" id="UP000077755">
    <property type="component" value="Chromosome 4"/>
</dbReference>
<gene>
    <name evidence="3" type="ORF">DCAR_0417740</name>
</gene>
<dbReference type="GO" id="GO:0010333">
    <property type="term" value="F:terpene synthase activity"/>
    <property type="evidence" value="ECO:0007669"/>
    <property type="project" value="InterPro"/>
</dbReference>
<dbReference type="AlphaFoldDB" id="A0AAF1AXI6"/>
<proteinExistence type="predicted"/>
<dbReference type="Gene3D" id="1.50.10.130">
    <property type="entry name" value="Terpene synthase, N-terminal domain"/>
    <property type="match status" value="1"/>
</dbReference>
<reference evidence="3" key="2">
    <citation type="submission" date="2022-03" db="EMBL/GenBank/DDBJ databases">
        <title>Draft title - Genomic analysis of global carrot germplasm unveils the trajectory of domestication and the origin of high carotenoid orange carrot.</title>
        <authorList>
            <person name="Iorizzo M."/>
            <person name="Ellison S."/>
            <person name="Senalik D."/>
            <person name="Macko-Podgorni A."/>
            <person name="Grzebelus D."/>
            <person name="Bostan H."/>
            <person name="Rolling W."/>
            <person name="Curaba J."/>
            <person name="Simon P."/>
        </authorList>
    </citation>
    <scope>NUCLEOTIDE SEQUENCE</scope>
    <source>
        <tissue evidence="3">Leaf</tissue>
    </source>
</reference>
<dbReference type="InterPro" id="IPR036965">
    <property type="entry name" value="Terpene_synth_N_sf"/>
</dbReference>
<dbReference type="InterPro" id="IPR008930">
    <property type="entry name" value="Terpenoid_cyclase/PrenylTrfase"/>
</dbReference>
<evidence type="ECO:0000259" key="2">
    <source>
        <dbReference type="Pfam" id="PF01397"/>
    </source>
</evidence>
<name>A0AAF1AXI6_DAUCS</name>
<keyword evidence="1" id="KW-0460">Magnesium</keyword>
<evidence type="ECO:0000313" key="3">
    <source>
        <dbReference type="EMBL" id="WOG98399.1"/>
    </source>
</evidence>
<keyword evidence="4" id="KW-1185">Reference proteome</keyword>
<evidence type="ECO:0000313" key="4">
    <source>
        <dbReference type="Proteomes" id="UP000077755"/>
    </source>
</evidence>
<dbReference type="EMBL" id="CP093346">
    <property type="protein sequence ID" value="WOG98399.1"/>
    <property type="molecule type" value="Genomic_DNA"/>
</dbReference>
<dbReference type="InterPro" id="IPR001906">
    <property type="entry name" value="Terpene_synth_N"/>
</dbReference>
<dbReference type="InterPro" id="IPR050148">
    <property type="entry name" value="Terpene_synthase-like"/>
</dbReference>
<dbReference type="PANTHER" id="PTHR31225:SF9">
    <property type="entry name" value="TERPENE SYNTHASE 10"/>
    <property type="match status" value="1"/>
</dbReference>
<sequence length="177" mass="20641">MHTTRSHCASNDTVLVSNVTALVSNDTACVDDKSIVRRSGNYPPPIWDDDFVQSLTSDFKGEIWNKYAGDLKERVRMLLNKEDTDNLKKLELVDSVQRLGVGYHFKNEINRILEAVYNNDKWDGKDNLHATSLKFRLLRQHYFEVPQGEFIYSVVSMLFFRYICMQIDDMRLILELL</sequence>
<evidence type="ECO:0000256" key="1">
    <source>
        <dbReference type="ARBA" id="ARBA00022842"/>
    </source>
</evidence>
<organism evidence="3 4">
    <name type="scientific">Daucus carota subsp. sativus</name>
    <name type="common">Carrot</name>
    <dbReference type="NCBI Taxonomy" id="79200"/>
    <lineage>
        <taxon>Eukaryota</taxon>
        <taxon>Viridiplantae</taxon>
        <taxon>Streptophyta</taxon>
        <taxon>Embryophyta</taxon>
        <taxon>Tracheophyta</taxon>
        <taxon>Spermatophyta</taxon>
        <taxon>Magnoliopsida</taxon>
        <taxon>eudicotyledons</taxon>
        <taxon>Gunneridae</taxon>
        <taxon>Pentapetalae</taxon>
        <taxon>asterids</taxon>
        <taxon>campanulids</taxon>
        <taxon>Apiales</taxon>
        <taxon>Apiaceae</taxon>
        <taxon>Apioideae</taxon>
        <taxon>Scandiceae</taxon>
        <taxon>Daucinae</taxon>
        <taxon>Daucus</taxon>
        <taxon>Daucus sect. Daucus</taxon>
    </lineage>
</organism>
<feature type="domain" description="Terpene synthase N-terminal" evidence="2">
    <location>
        <begin position="46"/>
        <end position="150"/>
    </location>
</feature>